<dbReference type="AlphaFoldDB" id="A0A1J1I7H9"/>
<evidence type="ECO:0000259" key="1">
    <source>
        <dbReference type="Pfam" id="PF02463"/>
    </source>
</evidence>
<dbReference type="EMBL" id="CVRI01000043">
    <property type="protein sequence ID" value="CRK96216.1"/>
    <property type="molecule type" value="Genomic_DNA"/>
</dbReference>
<keyword evidence="3" id="KW-1185">Reference proteome</keyword>
<gene>
    <name evidence="2" type="ORF">CLUMA_CG009644</name>
</gene>
<dbReference type="Pfam" id="PF02463">
    <property type="entry name" value="SMC_N"/>
    <property type="match status" value="1"/>
</dbReference>
<protein>
    <submittedName>
        <fullName evidence="2">CLUMA_CG009644, isoform A</fullName>
    </submittedName>
</protein>
<reference evidence="2 3" key="1">
    <citation type="submission" date="2015-04" db="EMBL/GenBank/DDBJ databases">
        <authorList>
            <person name="Syromyatnikov M.Y."/>
            <person name="Popov V.N."/>
        </authorList>
    </citation>
    <scope>NUCLEOTIDE SEQUENCE [LARGE SCALE GENOMIC DNA]</scope>
</reference>
<dbReference type="STRING" id="568069.A0A1J1I7H9"/>
<dbReference type="InterPro" id="IPR027417">
    <property type="entry name" value="P-loop_NTPase"/>
</dbReference>
<name>A0A1J1I7H9_9DIPT</name>
<dbReference type="Proteomes" id="UP000183832">
    <property type="component" value="Unassembled WGS sequence"/>
</dbReference>
<organism evidence="2 3">
    <name type="scientific">Clunio marinus</name>
    <dbReference type="NCBI Taxonomy" id="568069"/>
    <lineage>
        <taxon>Eukaryota</taxon>
        <taxon>Metazoa</taxon>
        <taxon>Ecdysozoa</taxon>
        <taxon>Arthropoda</taxon>
        <taxon>Hexapoda</taxon>
        <taxon>Insecta</taxon>
        <taxon>Pterygota</taxon>
        <taxon>Neoptera</taxon>
        <taxon>Endopterygota</taxon>
        <taxon>Diptera</taxon>
        <taxon>Nematocera</taxon>
        <taxon>Chironomoidea</taxon>
        <taxon>Chironomidae</taxon>
        <taxon>Clunio</taxon>
    </lineage>
</organism>
<dbReference type="SUPFAM" id="SSF52540">
    <property type="entry name" value="P-loop containing nucleoside triphosphate hydrolases"/>
    <property type="match status" value="1"/>
</dbReference>
<dbReference type="InterPro" id="IPR003395">
    <property type="entry name" value="RecF/RecN/SMC_N"/>
</dbReference>
<sequence length="155" mass="17046">MDSKKVENLKKAWHQVNVNFGSIFSTLLPGMEAKLVPPEGVSFLKGLQVKIGFNGVWKESLTELSSGQQSLVALSLILAMLKYKPAPFCLLDDEVDAALDLSHTQNVGAMLKAHFKNSQFIIVSLKDVMFNNANVLFRTKFVDGVSGVTRTTNCK</sequence>
<evidence type="ECO:0000313" key="2">
    <source>
        <dbReference type="EMBL" id="CRK96216.1"/>
    </source>
</evidence>
<dbReference type="OrthoDB" id="10255539at2759"/>
<dbReference type="PANTHER" id="PTHR43977">
    <property type="entry name" value="STRUCTURAL MAINTENANCE OF CHROMOSOMES PROTEIN 3"/>
    <property type="match status" value="1"/>
</dbReference>
<accession>A0A1J1I7H9</accession>
<feature type="domain" description="RecF/RecN/SMC N-terminal" evidence="1">
    <location>
        <begin position="63"/>
        <end position="142"/>
    </location>
</feature>
<dbReference type="Gene3D" id="3.40.50.300">
    <property type="entry name" value="P-loop containing nucleotide triphosphate hydrolases"/>
    <property type="match status" value="1"/>
</dbReference>
<proteinExistence type="predicted"/>
<evidence type="ECO:0000313" key="3">
    <source>
        <dbReference type="Proteomes" id="UP000183832"/>
    </source>
</evidence>